<dbReference type="WBParaSite" id="Minc3s00691g16138">
    <property type="protein sequence ID" value="Minc3s00691g16138"/>
    <property type="gene ID" value="Minc3s00691g16138"/>
</dbReference>
<accession>A0A914LNG4</accession>
<keyword evidence="2" id="KW-0732">Signal</keyword>
<dbReference type="CDD" id="cd06416">
    <property type="entry name" value="GH25_Lys1-like"/>
    <property type="match status" value="1"/>
</dbReference>
<dbReference type="InterPro" id="IPR051595">
    <property type="entry name" value="GH25_Enzymes"/>
</dbReference>
<dbReference type="AlphaFoldDB" id="A0A914LNG4"/>
<dbReference type="Gene3D" id="3.20.20.80">
    <property type="entry name" value="Glycosidases"/>
    <property type="match status" value="1"/>
</dbReference>
<evidence type="ECO:0000256" key="1">
    <source>
        <dbReference type="ARBA" id="ARBA00010646"/>
    </source>
</evidence>
<dbReference type="InterPro" id="IPR017853">
    <property type="entry name" value="GH"/>
</dbReference>
<keyword evidence="3" id="KW-1185">Reference proteome</keyword>
<dbReference type="PANTHER" id="PTHR23208">
    <property type="entry name" value="LYSOZYME PROTEIN"/>
    <property type="match status" value="1"/>
</dbReference>
<name>A0A914LNG4_MELIC</name>
<dbReference type="GO" id="GO:0006950">
    <property type="term" value="P:response to stress"/>
    <property type="evidence" value="ECO:0007669"/>
    <property type="project" value="UniProtKB-ARBA"/>
</dbReference>
<dbReference type="InterPro" id="IPR002053">
    <property type="entry name" value="Glyco_hydro_25"/>
</dbReference>
<organism evidence="3 4">
    <name type="scientific">Meloidogyne incognita</name>
    <name type="common">Southern root-knot nematode worm</name>
    <name type="synonym">Oxyuris incognita</name>
    <dbReference type="NCBI Taxonomy" id="6306"/>
    <lineage>
        <taxon>Eukaryota</taxon>
        <taxon>Metazoa</taxon>
        <taxon>Ecdysozoa</taxon>
        <taxon>Nematoda</taxon>
        <taxon>Chromadorea</taxon>
        <taxon>Rhabditida</taxon>
        <taxon>Tylenchina</taxon>
        <taxon>Tylenchomorpha</taxon>
        <taxon>Tylenchoidea</taxon>
        <taxon>Meloidogynidae</taxon>
        <taxon>Meloidogyninae</taxon>
        <taxon>Meloidogyne</taxon>
        <taxon>Meloidogyne incognita group</taxon>
    </lineage>
</organism>
<dbReference type="GO" id="GO:0003796">
    <property type="term" value="F:lysozyme activity"/>
    <property type="evidence" value="ECO:0007669"/>
    <property type="project" value="InterPro"/>
</dbReference>
<evidence type="ECO:0000313" key="3">
    <source>
        <dbReference type="Proteomes" id="UP000887563"/>
    </source>
</evidence>
<dbReference type="Proteomes" id="UP000887563">
    <property type="component" value="Unplaced"/>
</dbReference>
<sequence>MEGIDLFALTTLDDFNCLKEKLSAKFVIIRGGRSVGLVDSNLIKNIKNARGAGFEDVDIYIFPCVKPKLIKNKNVTCGNASETITSVLNELNCNNVKIGRVWLDIEGEPGENNKNQTYYWYEDKEKNIEFIDGMITTLNKNNQLFGIYASKYFWTKITGNEQKYSSSTKNIPLWYAHYDGINNFNDFYSKYSFGGWNKPFMKQYSDENSEKQKICNLSVDYNWRPF</sequence>
<dbReference type="PANTHER" id="PTHR23208:SF36">
    <property type="entry name" value="LYSOZYME-RELATED"/>
    <property type="match status" value="1"/>
</dbReference>
<evidence type="ECO:0000256" key="2">
    <source>
        <dbReference type="ARBA" id="ARBA00022729"/>
    </source>
</evidence>
<evidence type="ECO:0000313" key="4">
    <source>
        <dbReference type="WBParaSite" id="Minc3s00691g16138"/>
    </source>
</evidence>
<protein>
    <submittedName>
        <fullName evidence="4">Lysozyme</fullName>
    </submittedName>
</protein>
<reference evidence="4" key="1">
    <citation type="submission" date="2022-11" db="UniProtKB">
        <authorList>
            <consortium name="WormBaseParasite"/>
        </authorList>
    </citation>
    <scope>IDENTIFICATION</scope>
</reference>
<comment type="similarity">
    <text evidence="1">Belongs to the glycosyl hydrolase 25 family.</text>
</comment>
<dbReference type="GO" id="GO:0009253">
    <property type="term" value="P:peptidoglycan catabolic process"/>
    <property type="evidence" value="ECO:0007669"/>
    <property type="project" value="InterPro"/>
</dbReference>
<dbReference type="GO" id="GO:0016998">
    <property type="term" value="P:cell wall macromolecule catabolic process"/>
    <property type="evidence" value="ECO:0007669"/>
    <property type="project" value="InterPro"/>
</dbReference>
<dbReference type="GO" id="GO:0007165">
    <property type="term" value="P:signal transduction"/>
    <property type="evidence" value="ECO:0007669"/>
    <property type="project" value="TreeGrafter"/>
</dbReference>
<dbReference type="PROSITE" id="PS51904">
    <property type="entry name" value="GLYCOSYL_HYDROL_F25_2"/>
    <property type="match status" value="1"/>
</dbReference>
<dbReference type="SUPFAM" id="SSF51445">
    <property type="entry name" value="(Trans)glycosidases"/>
    <property type="match status" value="1"/>
</dbReference>
<proteinExistence type="inferred from homology"/>